<accession>A0A699KEP0</accession>
<comment type="caution">
    <text evidence="3">The sequence shown here is derived from an EMBL/GenBank/DDBJ whole genome shotgun (WGS) entry which is preliminary data.</text>
</comment>
<keyword evidence="3" id="KW-0695">RNA-directed DNA polymerase</keyword>
<protein>
    <submittedName>
        <fullName evidence="3">Reverse transcriptase domain-containing protein</fullName>
    </submittedName>
</protein>
<feature type="region of interest" description="Disordered" evidence="2">
    <location>
        <begin position="1"/>
        <end position="46"/>
    </location>
</feature>
<evidence type="ECO:0000256" key="1">
    <source>
        <dbReference type="SAM" id="Coils"/>
    </source>
</evidence>
<dbReference type="EMBL" id="BKCJ010498745">
    <property type="protein sequence ID" value="GFA84333.1"/>
    <property type="molecule type" value="Genomic_DNA"/>
</dbReference>
<organism evidence="3">
    <name type="scientific">Tanacetum cinerariifolium</name>
    <name type="common">Dalmatian daisy</name>
    <name type="synonym">Chrysanthemum cinerariifolium</name>
    <dbReference type="NCBI Taxonomy" id="118510"/>
    <lineage>
        <taxon>Eukaryota</taxon>
        <taxon>Viridiplantae</taxon>
        <taxon>Streptophyta</taxon>
        <taxon>Embryophyta</taxon>
        <taxon>Tracheophyta</taxon>
        <taxon>Spermatophyta</taxon>
        <taxon>Magnoliopsida</taxon>
        <taxon>eudicotyledons</taxon>
        <taxon>Gunneridae</taxon>
        <taxon>Pentapetalae</taxon>
        <taxon>asterids</taxon>
        <taxon>campanulids</taxon>
        <taxon>Asterales</taxon>
        <taxon>Asteraceae</taxon>
        <taxon>Asteroideae</taxon>
        <taxon>Anthemideae</taxon>
        <taxon>Anthemidinae</taxon>
        <taxon>Tanacetum</taxon>
    </lineage>
</organism>
<reference evidence="3" key="1">
    <citation type="journal article" date="2019" name="Sci. Rep.">
        <title>Draft genome of Tanacetum cinerariifolium, the natural source of mosquito coil.</title>
        <authorList>
            <person name="Yamashiro T."/>
            <person name="Shiraishi A."/>
            <person name="Satake H."/>
            <person name="Nakayama K."/>
        </authorList>
    </citation>
    <scope>NUCLEOTIDE SEQUENCE</scope>
</reference>
<evidence type="ECO:0000256" key="2">
    <source>
        <dbReference type="SAM" id="MobiDB-lite"/>
    </source>
</evidence>
<proteinExistence type="predicted"/>
<feature type="compositionally biased region" description="Acidic residues" evidence="2">
    <location>
        <begin position="21"/>
        <end position="39"/>
    </location>
</feature>
<sequence length="314" mass="35510">MRRVRFKAGGGPKRDPVDYAADADDDEDEESFEDDDDKEEEHLAPDYTAVSFPAIDLVSSAEETYSFETDKFAATPPPPPHAYRTTARIAAGIRLRATSPLPLSASFTSRKADIPEADIPPRKRLLLTTPTHGFEVGGVLLLLLLDSQDLLWTMGSITALDHAALRGEVDTLRRYLSSLCTTHEHERVEARQALARFEAHNRALEARIAVLETQAHRHKWQRQDADDRATRHIIHQEIGDIDIESEEPDVVEKYMGGLPNMIKGNVMSTKPKTIEEAVEMVNNLMDQKLHTLAERQIENKRKQDENFRNNKNQQ</sequence>
<feature type="coiled-coil region" evidence="1">
    <location>
        <begin position="187"/>
        <end position="214"/>
    </location>
</feature>
<dbReference type="AlphaFoldDB" id="A0A699KEP0"/>
<evidence type="ECO:0000313" key="3">
    <source>
        <dbReference type="EMBL" id="GFA84333.1"/>
    </source>
</evidence>
<keyword evidence="3" id="KW-0548">Nucleotidyltransferase</keyword>
<dbReference type="GO" id="GO:0003964">
    <property type="term" value="F:RNA-directed DNA polymerase activity"/>
    <property type="evidence" value="ECO:0007669"/>
    <property type="project" value="UniProtKB-KW"/>
</dbReference>
<name>A0A699KEP0_TANCI</name>
<keyword evidence="1" id="KW-0175">Coiled coil</keyword>
<keyword evidence="3" id="KW-0808">Transferase</keyword>
<gene>
    <name evidence="3" type="ORF">Tci_656305</name>
</gene>